<name>A0AAV7KYW8_PLEWA</name>
<comment type="caution">
    <text evidence="2">The sequence shown here is derived from an EMBL/GenBank/DDBJ whole genome shotgun (WGS) entry which is preliminary data.</text>
</comment>
<proteinExistence type="predicted"/>
<sequence length="81" mass="8701">MLPGSQPALRYFNPEDQPQQSRLTTSDNAAAATNEAATHTPNRRRPAREIGTRGTVTGMDEKDDAPLGHAKAESKVSLNGE</sequence>
<feature type="compositionally biased region" description="Basic and acidic residues" evidence="1">
    <location>
        <begin position="64"/>
        <end position="74"/>
    </location>
</feature>
<organism evidence="2 3">
    <name type="scientific">Pleurodeles waltl</name>
    <name type="common">Iberian ribbed newt</name>
    <dbReference type="NCBI Taxonomy" id="8319"/>
    <lineage>
        <taxon>Eukaryota</taxon>
        <taxon>Metazoa</taxon>
        <taxon>Chordata</taxon>
        <taxon>Craniata</taxon>
        <taxon>Vertebrata</taxon>
        <taxon>Euteleostomi</taxon>
        <taxon>Amphibia</taxon>
        <taxon>Batrachia</taxon>
        <taxon>Caudata</taxon>
        <taxon>Salamandroidea</taxon>
        <taxon>Salamandridae</taxon>
        <taxon>Pleurodelinae</taxon>
        <taxon>Pleurodeles</taxon>
    </lineage>
</organism>
<dbReference type="Proteomes" id="UP001066276">
    <property type="component" value="Chromosome 12"/>
</dbReference>
<feature type="compositionally biased region" description="Low complexity" evidence="1">
    <location>
        <begin position="24"/>
        <end position="40"/>
    </location>
</feature>
<evidence type="ECO:0000313" key="3">
    <source>
        <dbReference type="Proteomes" id="UP001066276"/>
    </source>
</evidence>
<evidence type="ECO:0000256" key="1">
    <source>
        <dbReference type="SAM" id="MobiDB-lite"/>
    </source>
</evidence>
<feature type="region of interest" description="Disordered" evidence="1">
    <location>
        <begin position="1"/>
        <end position="81"/>
    </location>
</feature>
<dbReference type="AlphaFoldDB" id="A0AAV7KYW8"/>
<dbReference type="EMBL" id="JANPWB010000016">
    <property type="protein sequence ID" value="KAJ1083432.1"/>
    <property type="molecule type" value="Genomic_DNA"/>
</dbReference>
<protein>
    <submittedName>
        <fullName evidence="2">Uncharacterized protein</fullName>
    </submittedName>
</protein>
<keyword evidence="3" id="KW-1185">Reference proteome</keyword>
<gene>
    <name evidence="2" type="ORF">NDU88_003591</name>
</gene>
<accession>A0AAV7KYW8</accession>
<evidence type="ECO:0000313" key="2">
    <source>
        <dbReference type="EMBL" id="KAJ1083432.1"/>
    </source>
</evidence>
<reference evidence="2" key="1">
    <citation type="journal article" date="2022" name="bioRxiv">
        <title>Sequencing and chromosome-scale assembly of the giantPleurodeles waltlgenome.</title>
        <authorList>
            <person name="Brown T."/>
            <person name="Elewa A."/>
            <person name="Iarovenko S."/>
            <person name="Subramanian E."/>
            <person name="Araus A.J."/>
            <person name="Petzold A."/>
            <person name="Susuki M."/>
            <person name="Suzuki K.-i.T."/>
            <person name="Hayashi T."/>
            <person name="Toyoda A."/>
            <person name="Oliveira C."/>
            <person name="Osipova E."/>
            <person name="Leigh N.D."/>
            <person name="Simon A."/>
            <person name="Yun M.H."/>
        </authorList>
    </citation>
    <scope>NUCLEOTIDE SEQUENCE</scope>
    <source>
        <strain evidence="2">20211129_DDA</strain>
        <tissue evidence="2">Liver</tissue>
    </source>
</reference>